<protein>
    <submittedName>
        <fullName evidence="1">AAA family ATPase</fullName>
    </submittedName>
</protein>
<dbReference type="Gene3D" id="3.40.50.300">
    <property type="entry name" value="P-loop containing nucleotide triphosphate hydrolases"/>
    <property type="match status" value="1"/>
</dbReference>
<dbReference type="EMBL" id="JBHUEY010000001">
    <property type="protein sequence ID" value="MFD1782470.1"/>
    <property type="molecule type" value="Genomic_DNA"/>
</dbReference>
<dbReference type="SUPFAM" id="SSF52540">
    <property type="entry name" value="P-loop containing nucleoside triphosphate hydrolases"/>
    <property type="match status" value="1"/>
</dbReference>
<dbReference type="Pfam" id="PF13671">
    <property type="entry name" value="AAA_33"/>
    <property type="match status" value="1"/>
</dbReference>
<dbReference type="Proteomes" id="UP001597237">
    <property type="component" value="Unassembled WGS sequence"/>
</dbReference>
<organism evidence="1 2">
    <name type="scientific">Phenylobacterium terrae</name>
    <dbReference type="NCBI Taxonomy" id="2665495"/>
    <lineage>
        <taxon>Bacteria</taxon>
        <taxon>Pseudomonadati</taxon>
        <taxon>Pseudomonadota</taxon>
        <taxon>Alphaproteobacteria</taxon>
        <taxon>Caulobacterales</taxon>
        <taxon>Caulobacteraceae</taxon>
        <taxon>Phenylobacterium</taxon>
    </lineage>
</organism>
<accession>A0ABW4MZW3</accession>
<evidence type="ECO:0000313" key="2">
    <source>
        <dbReference type="Proteomes" id="UP001597237"/>
    </source>
</evidence>
<gene>
    <name evidence="1" type="ORF">ACFSC0_03610</name>
</gene>
<reference evidence="2" key="1">
    <citation type="journal article" date="2019" name="Int. J. Syst. Evol. Microbiol.">
        <title>The Global Catalogue of Microorganisms (GCM) 10K type strain sequencing project: providing services to taxonomists for standard genome sequencing and annotation.</title>
        <authorList>
            <consortium name="The Broad Institute Genomics Platform"/>
            <consortium name="The Broad Institute Genome Sequencing Center for Infectious Disease"/>
            <person name="Wu L."/>
            <person name="Ma J."/>
        </authorList>
    </citation>
    <scope>NUCLEOTIDE SEQUENCE [LARGE SCALE GENOMIC DNA]</scope>
    <source>
        <strain evidence="2">DFY28</strain>
    </source>
</reference>
<name>A0ABW4MZW3_9CAUL</name>
<comment type="caution">
    <text evidence="1">The sequence shown here is derived from an EMBL/GenBank/DDBJ whole genome shotgun (WGS) entry which is preliminary data.</text>
</comment>
<evidence type="ECO:0000313" key="1">
    <source>
        <dbReference type="EMBL" id="MFD1782470.1"/>
    </source>
</evidence>
<proteinExistence type="predicted"/>
<dbReference type="InterPro" id="IPR027417">
    <property type="entry name" value="P-loop_NTPase"/>
</dbReference>
<sequence length="190" mass="20830">MNNVVVYLVGPPGVGKYTVGKLIADRLSAKLLDNHFWCNPIFEVVEPDGTALPAGVWDRANDVMSAVLETVARFGPAGRNYVFTHAVSDPGGHALDWVIAGQILWVAERRGASLLVVRLACGEEQLRERIAREERRRRFKTTDAGMADSLASLGPFPINHDWILDLDTSGLSAAETADRIETELISRLHA</sequence>
<dbReference type="RefSeq" id="WP_377280476.1">
    <property type="nucleotide sequence ID" value="NZ_JBHRSI010000001.1"/>
</dbReference>
<keyword evidence="2" id="KW-1185">Reference proteome</keyword>